<evidence type="ECO:0000256" key="2">
    <source>
        <dbReference type="ARBA" id="ARBA00022679"/>
    </source>
</evidence>
<name>A0AAW6PSR5_PSEPU</name>
<dbReference type="GO" id="GO:0043565">
    <property type="term" value="F:sequence-specific DNA binding"/>
    <property type="evidence" value="ECO:0007669"/>
    <property type="project" value="TreeGrafter"/>
</dbReference>
<dbReference type="Proteomes" id="UP001217741">
    <property type="component" value="Unassembled WGS sequence"/>
</dbReference>
<dbReference type="RefSeq" id="WP_028700016.1">
    <property type="nucleotide sequence ID" value="NZ_BQII01000080.1"/>
</dbReference>
<evidence type="ECO:0000313" key="5">
    <source>
        <dbReference type="Proteomes" id="UP001217741"/>
    </source>
</evidence>
<dbReference type="SUPFAM" id="SSF53335">
    <property type="entry name" value="S-adenosyl-L-methionine-dependent methyltransferases"/>
    <property type="match status" value="1"/>
</dbReference>
<organism evidence="4 5">
    <name type="scientific">Pseudomonas putida</name>
    <name type="common">Arthrobacter siderocapsulatus</name>
    <dbReference type="NCBI Taxonomy" id="303"/>
    <lineage>
        <taxon>Bacteria</taxon>
        <taxon>Pseudomonadati</taxon>
        <taxon>Pseudomonadota</taxon>
        <taxon>Gammaproteobacteria</taxon>
        <taxon>Pseudomonadales</taxon>
        <taxon>Pseudomonadaceae</taxon>
        <taxon>Pseudomonas</taxon>
    </lineage>
</organism>
<keyword evidence="3" id="KW-0949">S-adenosyl-L-methionine</keyword>
<evidence type="ECO:0000256" key="1">
    <source>
        <dbReference type="ARBA" id="ARBA00022603"/>
    </source>
</evidence>
<dbReference type="GO" id="GO:0032259">
    <property type="term" value="P:methylation"/>
    <property type="evidence" value="ECO:0007669"/>
    <property type="project" value="UniProtKB-KW"/>
</dbReference>
<dbReference type="PANTHER" id="PTHR30481:SF4">
    <property type="entry name" value="SITE-SPECIFIC DNA-METHYLTRANSFERASE (ADENINE-SPECIFIC)"/>
    <property type="match status" value="1"/>
</dbReference>
<dbReference type="InterPro" id="IPR012327">
    <property type="entry name" value="MeTrfase_D12"/>
</dbReference>
<comment type="caution">
    <text evidence="4">The sequence shown here is derived from an EMBL/GenBank/DDBJ whole genome shotgun (WGS) entry which is preliminary data.</text>
</comment>
<keyword evidence="2" id="KW-0808">Transferase</keyword>
<sequence>MKYPGGKGKCYQRLINLMPPHQTYIESHLGGGAVMRNKKAAQRNIGLEIDPVVIEQWRAEQLGLCELHQVDAVTFLESFPFTGNELVYVDPPYVPETRRRAKVYRCDYTYADHQRLLDCLVSLPCKVMLSGYDNELYNSVLCGWRKVQFSAKTHTGVRKEVVWMNFDTPDRLHDCRYRGETFRERQNIQRRQARLRSRIDDMDAMERSELLQWMQENYGNAGEAA</sequence>
<dbReference type="GO" id="GO:0006298">
    <property type="term" value="P:mismatch repair"/>
    <property type="evidence" value="ECO:0007669"/>
    <property type="project" value="TreeGrafter"/>
</dbReference>
<proteinExistence type="predicted"/>
<evidence type="ECO:0000256" key="3">
    <source>
        <dbReference type="ARBA" id="ARBA00022691"/>
    </source>
</evidence>
<accession>A0AAW6PSR5</accession>
<keyword evidence="1 4" id="KW-0489">Methyltransferase</keyword>
<reference evidence="4" key="1">
    <citation type="submission" date="2023-03" db="EMBL/GenBank/DDBJ databases">
        <title>Draft assemblies of triclosan tolerant bacteria isolated from returned activated sludge.</title>
        <authorList>
            <person name="Van Hamelsveld S."/>
        </authorList>
    </citation>
    <scope>NUCLEOTIDE SEQUENCE</scope>
    <source>
        <strain evidence="4">GW210012_S60</strain>
    </source>
</reference>
<dbReference type="GO" id="GO:0009307">
    <property type="term" value="P:DNA restriction-modification system"/>
    <property type="evidence" value="ECO:0007669"/>
    <property type="project" value="InterPro"/>
</dbReference>
<dbReference type="InterPro" id="IPR029063">
    <property type="entry name" value="SAM-dependent_MTases_sf"/>
</dbReference>
<dbReference type="AlphaFoldDB" id="A0AAW6PSR5"/>
<gene>
    <name evidence="4" type="ORF">P3W50_19585</name>
</gene>
<dbReference type="PANTHER" id="PTHR30481">
    <property type="entry name" value="DNA ADENINE METHYLASE"/>
    <property type="match status" value="1"/>
</dbReference>
<evidence type="ECO:0000313" key="4">
    <source>
        <dbReference type="EMBL" id="MDF3872655.1"/>
    </source>
</evidence>
<dbReference type="Gene3D" id="3.40.50.150">
    <property type="entry name" value="Vaccinia Virus protein VP39"/>
    <property type="match status" value="1"/>
</dbReference>
<dbReference type="EMBL" id="JARJLO010000300">
    <property type="protein sequence ID" value="MDF3872655.1"/>
    <property type="molecule type" value="Genomic_DNA"/>
</dbReference>
<protein>
    <submittedName>
        <fullName evidence="4">DNA adenine methylase</fullName>
    </submittedName>
</protein>
<dbReference type="GO" id="GO:0009007">
    <property type="term" value="F:site-specific DNA-methyltransferase (adenine-specific) activity"/>
    <property type="evidence" value="ECO:0007669"/>
    <property type="project" value="UniProtKB-EC"/>
</dbReference>
<dbReference type="Pfam" id="PF02086">
    <property type="entry name" value="MethyltransfD12"/>
    <property type="match status" value="1"/>
</dbReference>
<dbReference type="GO" id="GO:1904047">
    <property type="term" value="F:S-adenosyl-L-methionine binding"/>
    <property type="evidence" value="ECO:0007669"/>
    <property type="project" value="TreeGrafter"/>
</dbReference>